<evidence type="ECO:0008006" key="3">
    <source>
        <dbReference type="Google" id="ProtNLM"/>
    </source>
</evidence>
<evidence type="ECO:0000313" key="2">
    <source>
        <dbReference type="Proteomes" id="UP001211105"/>
    </source>
</evidence>
<dbReference type="RefSeq" id="WP_195223688.1">
    <property type="nucleotide sequence ID" value="NZ_JADMXZ010000003.1"/>
</dbReference>
<sequence>MKASEQQALIPQEATPDTLIDLIGKTQQVTKSAAVVLKACRTVMDTHTKKEHIDKWGGIHAITEAVYDCADLAQRILDAGLAMENMCAKPATSRQMILIDDLRRSLDMEETGMTGRVDPDTGEID</sequence>
<gene>
    <name evidence="1" type="ORF">PL707_07440</name>
</gene>
<accession>A0AAW6A2Q9</accession>
<dbReference type="AlphaFoldDB" id="A0AAW6A2Q9"/>
<reference evidence="1" key="1">
    <citation type="submission" date="2023-01" db="EMBL/GenBank/DDBJ databases">
        <title>Human gut microbiome strain richness.</title>
        <authorList>
            <person name="Chen-Liaw A."/>
        </authorList>
    </citation>
    <scope>NUCLEOTIDE SEQUENCE</scope>
    <source>
        <strain evidence="1">BSD2780120875st1_E5_BSD2780120875b_170604</strain>
    </source>
</reference>
<evidence type="ECO:0000313" key="1">
    <source>
        <dbReference type="EMBL" id="MDB1162098.1"/>
    </source>
</evidence>
<organism evidence="1 2">
    <name type="scientific">Bifidobacterium catenulatum</name>
    <dbReference type="NCBI Taxonomy" id="1686"/>
    <lineage>
        <taxon>Bacteria</taxon>
        <taxon>Bacillati</taxon>
        <taxon>Actinomycetota</taxon>
        <taxon>Actinomycetes</taxon>
        <taxon>Bifidobacteriales</taxon>
        <taxon>Bifidobacteriaceae</taxon>
        <taxon>Bifidobacterium</taxon>
    </lineage>
</organism>
<name>A0AAW6A2Q9_9BIFI</name>
<dbReference type="EMBL" id="JAQKGX010000004">
    <property type="protein sequence ID" value="MDB1162098.1"/>
    <property type="molecule type" value="Genomic_DNA"/>
</dbReference>
<protein>
    <recommendedName>
        <fullName evidence="3">Phage protein</fullName>
    </recommendedName>
</protein>
<proteinExistence type="predicted"/>
<comment type="caution">
    <text evidence="1">The sequence shown here is derived from an EMBL/GenBank/DDBJ whole genome shotgun (WGS) entry which is preliminary data.</text>
</comment>
<dbReference type="Proteomes" id="UP001211105">
    <property type="component" value="Unassembled WGS sequence"/>
</dbReference>